<feature type="transmembrane region" description="Helical" evidence="10">
    <location>
        <begin position="6"/>
        <end position="22"/>
    </location>
</feature>
<keyword evidence="8 10" id="KW-0472">Membrane</keyword>
<dbReference type="InParanoid" id="A0A3M0C7L6"/>
<evidence type="ECO:0000256" key="10">
    <source>
        <dbReference type="SAM" id="Phobius"/>
    </source>
</evidence>
<feature type="domain" description="Cation/H+ exchanger transmembrane" evidence="11">
    <location>
        <begin position="15"/>
        <end position="401"/>
    </location>
</feature>
<name>A0A3M0C7L6_9PROT</name>
<dbReference type="InterPro" id="IPR006153">
    <property type="entry name" value="Cation/H_exchanger_TM"/>
</dbReference>
<dbReference type="GO" id="GO:0016020">
    <property type="term" value="C:membrane"/>
    <property type="evidence" value="ECO:0007669"/>
    <property type="project" value="UniProtKB-SubCell"/>
</dbReference>
<dbReference type="InterPro" id="IPR038770">
    <property type="entry name" value="Na+/solute_symporter_sf"/>
</dbReference>
<feature type="transmembrane region" description="Helical" evidence="10">
    <location>
        <begin position="52"/>
        <end position="71"/>
    </location>
</feature>
<dbReference type="RefSeq" id="WP_121939607.1">
    <property type="nucleotide sequence ID" value="NZ_REFR01000013.1"/>
</dbReference>
<evidence type="ECO:0000256" key="5">
    <source>
        <dbReference type="ARBA" id="ARBA00022989"/>
    </source>
</evidence>
<keyword evidence="3" id="KW-0050">Antiport</keyword>
<dbReference type="GO" id="GO:1902600">
    <property type="term" value="P:proton transmembrane transport"/>
    <property type="evidence" value="ECO:0007669"/>
    <property type="project" value="InterPro"/>
</dbReference>
<dbReference type="GO" id="GO:0006814">
    <property type="term" value="P:sodium ion transport"/>
    <property type="evidence" value="ECO:0007669"/>
    <property type="project" value="UniProtKB-KW"/>
</dbReference>
<keyword evidence="6" id="KW-0915">Sodium</keyword>
<keyword evidence="5 10" id="KW-1133">Transmembrane helix</keyword>
<evidence type="ECO:0000313" key="13">
    <source>
        <dbReference type="Proteomes" id="UP000271227"/>
    </source>
</evidence>
<keyword evidence="4 10" id="KW-0812">Transmembrane</keyword>
<dbReference type="GO" id="GO:0015297">
    <property type="term" value="F:antiporter activity"/>
    <property type="evidence" value="ECO:0007669"/>
    <property type="project" value="UniProtKB-KW"/>
</dbReference>
<evidence type="ECO:0000313" key="12">
    <source>
        <dbReference type="EMBL" id="RMB04697.1"/>
    </source>
</evidence>
<gene>
    <name evidence="12" type="ORF">BXY39_2969</name>
</gene>
<feature type="transmembrane region" description="Helical" evidence="10">
    <location>
        <begin position="389"/>
        <end position="410"/>
    </location>
</feature>
<evidence type="ECO:0000256" key="6">
    <source>
        <dbReference type="ARBA" id="ARBA00023053"/>
    </source>
</evidence>
<dbReference type="Pfam" id="PF00999">
    <property type="entry name" value="Na_H_Exchanger"/>
    <property type="match status" value="1"/>
</dbReference>
<feature type="transmembrane region" description="Helical" evidence="10">
    <location>
        <begin position="223"/>
        <end position="247"/>
    </location>
</feature>
<comment type="subcellular location">
    <subcellularLocation>
        <location evidence="1">Membrane</location>
        <topology evidence="1">Multi-pass membrane protein</topology>
    </subcellularLocation>
</comment>
<feature type="transmembrane region" description="Helical" evidence="10">
    <location>
        <begin position="29"/>
        <end position="46"/>
    </location>
</feature>
<keyword evidence="7" id="KW-0406">Ion transport</keyword>
<keyword evidence="13" id="KW-1185">Reference proteome</keyword>
<comment type="caution">
    <text evidence="12">The sequence shown here is derived from an EMBL/GenBank/DDBJ whole genome shotgun (WGS) entry which is preliminary data.</text>
</comment>
<feature type="transmembrane region" description="Helical" evidence="10">
    <location>
        <begin position="114"/>
        <end position="132"/>
    </location>
</feature>
<evidence type="ECO:0000256" key="8">
    <source>
        <dbReference type="ARBA" id="ARBA00023136"/>
    </source>
</evidence>
<evidence type="ECO:0000256" key="2">
    <source>
        <dbReference type="ARBA" id="ARBA00022448"/>
    </source>
</evidence>
<dbReference type="Gene3D" id="1.20.1530.20">
    <property type="match status" value="1"/>
</dbReference>
<proteinExistence type="predicted"/>
<reference evidence="12 13" key="1">
    <citation type="submission" date="2018-10" db="EMBL/GenBank/DDBJ databases">
        <title>Genomic Encyclopedia of Archaeal and Bacterial Type Strains, Phase II (KMG-II): from individual species to whole genera.</title>
        <authorList>
            <person name="Goeker M."/>
        </authorList>
    </citation>
    <scope>NUCLEOTIDE SEQUENCE [LARGE SCALE GENOMIC DNA]</scope>
    <source>
        <strain evidence="12 13">DSM 25217</strain>
    </source>
</reference>
<feature type="transmembrane region" description="Helical" evidence="10">
    <location>
        <begin position="322"/>
        <end position="345"/>
    </location>
</feature>
<evidence type="ECO:0000256" key="9">
    <source>
        <dbReference type="ARBA" id="ARBA00023201"/>
    </source>
</evidence>
<dbReference type="OrthoDB" id="9793589at2"/>
<evidence type="ECO:0000256" key="4">
    <source>
        <dbReference type="ARBA" id="ARBA00022692"/>
    </source>
</evidence>
<organism evidence="12 13">
    <name type="scientific">Eilatimonas milleporae</name>
    <dbReference type="NCBI Taxonomy" id="911205"/>
    <lineage>
        <taxon>Bacteria</taxon>
        <taxon>Pseudomonadati</taxon>
        <taxon>Pseudomonadota</taxon>
        <taxon>Alphaproteobacteria</taxon>
        <taxon>Kordiimonadales</taxon>
        <taxon>Kordiimonadaceae</taxon>
        <taxon>Eilatimonas</taxon>
    </lineage>
</organism>
<evidence type="ECO:0000256" key="1">
    <source>
        <dbReference type="ARBA" id="ARBA00004141"/>
    </source>
</evidence>
<feature type="transmembrane region" description="Helical" evidence="10">
    <location>
        <begin position="357"/>
        <end position="377"/>
    </location>
</feature>
<evidence type="ECO:0000259" key="11">
    <source>
        <dbReference type="Pfam" id="PF00999"/>
    </source>
</evidence>
<dbReference type="PANTHER" id="PTHR43562">
    <property type="entry name" value="NAPA-TYPE SODIUM/HYDROGEN ANTIPORTER"/>
    <property type="match status" value="1"/>
</dbReference>
<dbReference type="PANTHER" id="PTHR43562:SF3">
    <property type="entry name" value="SODIUM ION_PROTON EXCHANGER (EUROFUNG)"/>
    <property type="match status" value="1"/>
</dbReference>
<accession>A0A3M0C7L6</accession>
<protein>
    <submittedName>
        <fullName evidence="12">Kef-type K+ transport system membrane component KefB</fullName>
    </submittedName>
</protein>
<feature type="transmembrane region" description="Helical" evidence="10">
    <location>
        <begin position="179"/>
        <end position="202"/>
    </location>
</feature>
<feature type="transmembrane region" description="Helical" evidence="10">
    <location>
        <begin position="83"/>
        <end position="102"/>
    </location>
</feature>
<evidence type="ECO:0000256" key="7">
    <source>
        <dbReference type="ARBA" id="ARBA00023065"/>
    </source>
</evidence>
<sequence>MESLEHLTIIWLGVLVAAFAARKTRLTPVLYYLAAGAVMVNLGFLPAEPDPFIRGFSEIGIILIMFALGFEENTSHFLTSVKRTWGIAFFGGLAPFLTAYAVADMFWGDAKVSLMVGLAMTATAVSLTMVSLKSEGLSRSKAATGIMTSAVLDDIASLALVAILVPIATGGASADIASIGLILGKVVLFFVIVVILAAWILPGDSAMLQRYVPFLRRFGFRRLLAFAEGEMAVLVLFLFAMAVGIVAHLEGFHPAVGAYMAGLIIKEEYFDSDSDEDVAKREAAYESTKRIVENVAFTWIGPVFFVELGTKILFDVDLFVSVIPQVLTMTGALFVAQIVSASLAARYTGGFSSAESLMIGFGMLGRAELCFVVLDIAYVQNNILTETAFYTLMLTAFMLNVAVPVTIRLWKPYFVRAVGAQENAGGNTGNTMAKSADTV</sequence>
<feature type="transmembrane region" description="Helical" evidence="10">
    <location>
        <begin position="144"/>
        <end position="167"/>
    </location>
</feature>
<dbReference type="EMBL" id="REFR01000013">
    <property type="protein sequence ID" value="RMB04697.1"/>
    <property type="molecule type" value="Genomic_DNA"/>
</dbReference>
<dbReference type="AlphaFoldDB" id="A0A3M0C7L6"/>
<keyword evidence="9" id="KW-0739">Sodium transport</keyword>
<evidence type="ECO:0000256" key="3">
    <source>
        <dbReference type="ARBA" id="ARBA00022449"/>
    </source>
</evidence>
<keyword evidence="2" id="KW-0813">Transport</keyword>
<dbReference type="Proteomes" id="UP000271227">
    <property type="component" value="Unassembled WGS sequence"/>
</dbReference>